<comment type="caution">
    <text evidence="2">The sequence shown here is derived from an EMBL/GenBank/DDBJ whole genome shotgun (WGS) entry which is preliminary data.</text>
</comment>
<dbReference type="GO" id="GO:0003700">
    <property type="term" value="F:DNA-binding transcription factor activity"/>
    <property type="evidence" value="ECO:0007669"/>
    <property type="project" value="InterPro"/>
</dbReference>
<dbReference type="Pfam" id="PF01047">
    <property type="entry name" value="MarR"/>
    <property type="match status" value="1"/>
</dbReference>
<dbReference type="STRING" id="1291052.FC18_GL000950"/>
<dbReference type="RefSeq" id="WP_054677841.1">
    <property type="nucleotide sequence ID" value="NZ_AYYO01000011.1"/>
</dbReference>
<protein>
    <recommendedName>
        <fullName evidence="1">HTH marR-type domain-containing protein</fullName>
    </recommendedName>
</protein>
<dbReference type="Proteomes" id="UP000051679">
    <property type="component" value="Unassembled WGS sequence"/>
</dbReference>
<proteinExistence type="predicted"/>
<dbReference type="PANTHER" id="PTHR33164">
    <property type="entry name" value="TRANSCRIPTIONAL REGULATOR, MARR FAMILY"/>
    <property type="match status" value="1"/>
</dbReference>
<dbReference type="InterPro" id="IPR000835">
    <property type="entry name" value="HTH_MarR-typ"/>
</dbReference>
<dbReference type="EMBL" id="AYYO01000011">
    <property type="protein sequence ID" value="KRM55898.1"/>
    <property type="molecule type" value="Genomic_DNA"/>
</dbReference>
<reference evidence="2 3" key="1">
    <citation type="journal article" date="2015" name="Genome Announc.">
        <title>Expanding the biotechnology potential of lactobacilli through comparative genomics of 213 strains and associated genera.</title>
        <authorList>
            <person name="Sun Z."/>
            <person name="Harris H.M."/>
            <person name="McCann A."/>
            <person name="Guo C."/>
            <person name="Argimon S."/>
            <person name="Zhang W."/>
            <person name="Yang X."/>
            <person name="Jeffery I.B."/>
            <person name="Cooney J.C."/>
            <person name="Kagawa T.F."/>
            <person name="Liu W."/>
            <person name="Song Y."/>
            <person name="Salvetti E."/>
            <person name="Wrobel A."/>
            <person name="Rasinkangas P."/>
            <person name="Parkhill J."/>
            <person name="Rea M.C."/>
            <person name="O'Sullivan O."/>
            <person name="Ritari J."/>
            <person name="Douillard F.P."/>
            <person name="Paul Ross R."/>
            <person name="Yang R."/>
            <person name="Briner A.E."/>
            <person name="Felis G.E."/>
            <person name="de Vos W.M."/>
            <person name="Barrangou R."/>
            <person name="Klaenhammer T.R."/>
            <person name="Caufield P.W."/>
            <person name="Cui Y."/>
            <person name="Zhang H."/>
            <person name="O'Toole P.W."/>
        </authorList>
    </citation>
    <scope>NUCLEOTIDE SEQUENCE [LARGE SCALE GENOMIC DNA]</scope>
    <source>
        <strain evidence="2 3">DSM 20505</strain>
    </source>
</reference>
<evidence type="ECO:0000313" key="3">
    <source>
        <dbReference type="Proteomes" id="UP000051679"/>
    </source>
</evidence>
<gene>
    <name evidence="2" type="ORF">FC18_GL000950</name>
</gene>
<name>A0A0R1ZN51_9LACO</name>
<dbReference type="Gene3D" id="1.10.10.10">
    <property type="entry name" value="Winged helix-like DNA-binding domain superfamily/Winged helix DNA-binding domain"/>
    <property type="match status" value="1"/>
</dbReference>
<feature type="domain" description="HTH marR-type" evidence="1">
    <location>
        <begin position="6"/>
        <end position="146"/>
    </location>
</feature>
<accession>A0A0R1ZN51</accession>
<dbReference type="AlphaFoldDB" id="A0A0R1ZN51"/>
<keyword evidence="3" id="KW-1185">Reference proteome</keyword>
<dbReference type="PROSITE" id="PS50995">
    <property type="entry name" value="HTH_MARR_2"/>
    <property type="match status" value="1"/>
</dbReference>
<dbReference type="SUPFAM" id="SSF46785">
    <property type="entry name" value="Winged helix' DNA-binding domain"/>
    <property type="match status" value="1"/>
</dbReference>
<organism evidence="2 3">
    <name type="scientific">Lacticaseibacillus sharpeae JCM 1186 = DSM 20505</name>
    <dbReference type="NCBI Taxonomy" id="1291052"/>
    <lineage>
        <taxon>Bacteria</taxon>
        <taxon>Bacillati</taxon>
        <taxon>Bacillota</taxon>
        <taxon>Bacilli</taxon>
        <taxon>Lactobacillales</taxon>
        <taxon>Lactobacillaceae</taxon>
        <taxon>Lacticaseibacillus</taxon>
    </lineage>
</organism>
<evidence type="ECO:0000313" key="2">
    <source>
        <dbReference type="EMBL" id="KRM55898.1"/>
    </source>
</evidence>
<dbReference type="GO" id="GO:0006950">
    <property type="term" value="P:response to stress"/>
    <property type="evidence" value="ECO:0007669"/>
    <property type="project" value="TreeGrafter"/>
</dbReference>
<dbReference type="PANTHER" id="PTHR33164:SF43">
    <property type="entry name" value="HTH-TYPE TRANSCRIPTIONAL REPRESSOR YETL"/>
    <property type="match status" value="1"/>
</dbReference>
<dbReference type="Gene3D" id="6.10.140.1680">
    <property type="match status" value="1"/>
</dbReference>
<dbReference type="InterPro" id="IPR039422">
    <property type="entry name" value="MarR/SlyA-like"/>
</dbReference>
<dbReference type="PATRIC" id="fig|1291052.5.peg.964"/>
<dbReference type="InterPro" id="IPR036388">
    <property type="entry name" value="WH-like_DNA-bd_sf"/>
</dbReference>
<dbReference type="SMART" id="SM00347">
    <property type="entry name" value="HTH_MARR"/>
    <property type="match status" value="1"/>
</dbReference>
<sequence length="151" mass="16207">MDNQYTNQLATFINDIRGMLPENSRELLLGGSGSQLTGTQGHVLMLLADTPAMTNGELAKALSVSQAAVTKAMRGLSTADPALAVATVDARDARVKAWSLTDAGQSYAAAHRQRHAETAAAYAEILDEFSESEQATISRFLTVLLKRLQEE</sequence>
<dbReference type="InterPro" id="IPR036390">
    <property type="entry name" value="WH_DNA-bd_sf"/>
</dbReference>
<evidence type="ECO:0000259" key="1">
    <source>
        <dbReference type="PROSITE" id="PS50995"/>
    </source>
</evidence>